<feature type="transmembrane region" description="Helical" evidence="6">
    <location>
        <begin position="20"/>
        <end position="42"/>
    </location>
</feature>
<dbReference type="HOGENOM" id="CLU_035309_1_0_11"/>
<keyword evidence="2 6" id="KW-0812">Transmembrane</keyword>
<evidence type="ECO:0000256" key="2">
    <source>
        <dbReference type="ARBA" id="ARBA00022692"/>
    </source>
</evidence>
<feature type="transmembrane region" description="Helical" evidence="6">
    <location>
        <begin position="280"/>
        <end position="298"/>
    </location>
</feature>
<dbReference type="InterPro" id="IPR036259">
    <property type="entry name" value="MFS_trans_sf"/>
</dbReference>
<feature type="transmembrane region" description="Helical" evidence="6">
    <location>
        <begin position="54"/>
        <end position="72"/>
    </location>
</feature>
<dbReference type="GO" id="GO:0016020">
    <property type="term" value="C:membrane"/>
    <property type="evidence" value="ECO:0007669"/>
    <property type="project" value="UniProtKB-SubCell"/>
</dbReference>
<feature type="transmembrane region" description="Helical" evidence="6">
    <location>
        <begin position="147"/>
        <end position="166"/>
    </location>
</feature>
<evidence type="ECO:0000256" key="6">
    <source>
        <dbReference type="SAM" id="Phobius"/>
    </source>
</evidence>
<dbReference type="InterPro" id="IPR011701">
    <property type="entry name" value="MFS"/>
</dbReference>
<evidence type="ECO:0000256" key="3">
    <source>
        <dbReference type="ARBA" id="ARBA00022989"/>
    </source>
</evidence>
<protein>
    <submittedName>
        <fullName evidence="7">Major facilitator superfamily MFS_1</fullName>
    </submittedName>
</protein>
<evidence type="ECO:0000313" key="7">
    <source>
        <dbReference type="EMBL" id="AEM82795.1"/>
    </source>
</evidence>
<dbReference type="Gene3D" id="1.20.1250.20">
    <property type="entry name" value="MFS general substrate transporter like domains"/>
    <property type="match status" value="2"/>
</dbReference>
<feature type="transmembrane region" description="Helical" evidence="6">
    <location>
        <begin position="104"/>
        <end position="126"/>
    </location>
</feature>
<feature type="transmembrane region" description="Helical" evidence="6">
    <location>
        <begin position="249"/>
        <end position="268"/>
    </location>
</feature>
<evidence type="ECO:0000256" key="4">
    <source>
        <dbReference type="ARBA" id="ARBA00023136"/>
    </source>
</evidence>
<dbReference type="KEGG" id="svl:Strvi_3098"/>
<dbReference type="Proteomes" id="UP000008703">
    <property type="component" value="Chromosome"/>
</dbReference>
<feature type="transmembrane region" description="Helical" evidence="6">
    <location>
        <begin position="214"/>
        <end position="237"/>
    </location>
</feature>
<feature type="region of interest" description="Disordered" evidence="5">
    <location>
        <begin position="390"/>
        <end position="410"/>
    </location>
</feature>
<name>G2PDW7_STRV4</name>
<dbReference type="PANTHER" id="PTHR23514">
    <property type="entry name" value="BYPASS OF STOP CODON PROTEIN 6"/>
    <property type="match status" value="1"/>
</dbReference>
<accession>G2PDW7</accession>
<feature type="transmembrane region" description="Helical" evidence="6">
    <location>
        <begin position="172"/>
        <end position="193"/>
    </location>
</feature>
<sequence length="410" mass="41165">MGRLKESGASEMRPVRRARIAVAAVFAVHGAVTGNFATRIPWIQERLDLSAGQLGLALAFPAIGASVAMPLAGRISHRFGARAALRGLLALWTAWLVMPPLAPGLVWLCGALFVFGATAGTSDVAMNALGVEVENRLGRSIMSGLHGMWSAGALIGSAAGTIAAHAEADARLHLAIAAGVLTVLGAVACHWVLDLRSAPEEHPPPRFALPPRSALIIGAVGFCAVFAEGASLDWSAVYLRDVMDSSPGIAAACTTAFSCMMAGARLIGDAVVGRFGPVRTVRTGGLLATAGGILVVTAPGAALAIAGFGLIGLGIAVVVPLAFAAAGRSGPAPSQAIAGVATITYTSGLIAPAAMGSIADLTSLTISFCLVTTLTLGLVAGAGVLRTPTETDAADPASHPDPSASRATLP</sequence>
<feature type="compositionally biased region" description="Low complexity" evidence="5">
    <location>
        <begin position="394"/>
        <end position="410"/>
    </location>
</feature>
<dbReference type="SUPFAM" id="SSF103473">
    <property type="entry name" value="MFS general substrate transporter"/>
    <property type="match status" value="1"/>
</dbReference>
<dbReference type="AlphaFoldDB" id="G2PDW7"/>
<feature type="transmembrane region" description="Helical" evidence="6">
    <location>
        <begin position="304"/>
        <end position="324"/>
    </location>
</feature>
<comment type="subcellular location">
    <subcellularLocation>
        <location evidence="1">Membrane</location>
        <topology evidence="1">Multi-pass membrane protein</topology>
    </subcellularLocation>
</comment>
<keyword evidence="8" id="KW-1185">Reference proteome</keyword>
<dbReference type="Pfam" id="PF07690">
    <property type="entry name" value="MFS_1"/>
    <property type="match status" value="1"/>
</dbReference>
<dbReference type="InterPro" id="IPR051788">
    <property type="entry name" value="MFS_Transporter"/>
</dbReference>
<evidence type="ECO:0000313" key="8">
    <source>
        <dbReference type="Proteomes" id="UP000008703"/>
    </source>
</evidence>
<dbReference type="GO" id="GO:0022857">
    <property type="term" value="F:transmembrane transporter activity"/>
    <property type="evidence" value="ECO:0007669"/>
    <property type="project" value="InterPro"/>
</dbReference>
<feature type="transmembrane region" description="Helical" evidence="6">
    <location>
        <begin position="336"/>
        <end position="358"/>
    </location>
</feature>
<feature type="transmembrane region" description="Helical" evidence="6">
    <location>
        <begin position="364"/>
        <end position="385"/>
    </location>
</feature>
<keyword evidence="4 6" id="KW-0472">Membrane</keyword>
<dbReference type="RefSeq" id="WP_014056294.1">
    <property type="nucleotide sequence ID" value="NC_015957.1"/>
</dbReference>
<dbReference type="eggNOG" id="COG0477">
    <property type="taxonomic scope" value="Bacteria"/>
</dbReference>
<evidence type="ECO:0000256" key="1">
    <source>
        <dbReference type="ARBA" id="ARBA00004141"/>
    </source>
</evidence>
<gene>
    <name evidence="7" type="ORF">Strvi_3098</name>
</gene>
<organism evidence="7 8">
    <name type="scientific">Streptomyces violaceusniger (strain Tu 4113)</name>
    <dbReference type="NCBI Taxonomy" id="653045"/>
    <lineage>
        <taxon>Bacteria</taxon>
        <taxon>Bacillati</taxon>
        <taxon>Actinomycetota</taxon>
        <taxon>Actinomycetes</taxon>
        <taxon>Kitasatosporales</taxon>
        <taxon>Streptomycetaceae</taxon>
        <taxon>Streptomyces</taxon>
        <taxon>Streptomyces violaceusniger group</taxon>
    </lineage>
</organism>
<dbReference type="PANTHER" id="PTHR23514:SF13">
    <property type="entry name" value="INNER MEMBRANE PROTEIN YBJJ"/>
    <property type="match status" value="1"/>
</dbReference>
<keyword evidence="3 6" id="KW-1133">Transmembrane helix</keyword>
<dbReference type="CDD" id="cd17393">
    <property type="entry name" value="MFS_MosC_like"/>
    <property type="match status" value="1"/>
</dbReference>
<dbReference type="EMBL" id="CP002994">
    <property type="protein sequence ID" value="AEM82795.1"/>
    <property type="molecule type" value="Genomic_DNA"/>
</dbReference>
<reference evidence="7" key="1">
    <citation type="submission" date="2011-08" db="EMBL/GenBank/DDBJ databases">
        <title>Complete sequence of chromosome of Streptomyces violaceusniger Tu 4113.</title>
        <authorList>
            <consortium name="US DOE Joint Genome Institute"/>
            <person name="Lucas S."/>
            <person name="Han J."/>
            <person name="Lapidus A."/>
            <person name="Cheng J.-F."/>
            <person name="Goodwin L."/>
            <person name="Pitluck S."/>
            <person name="Peters L."/>
            <person name="Ivanova N."/>
            <person name="Daligault H."/>
            <person name="Detter J.C."/>
            <person name="Han C."/>
            <person name="Tapia R."/>
            <person name="Land M."/>
            <person name="Hauser L."/>
            <person name="Kyrpides N."/>
            <person name="Ivanova N."/>
            <person name="Pagani I."/>
            <person name="Hagen A."/>
            <person name="Katz L."/>
            <person name="Fiedler H.-P."/>
            <person name="Keasling J."/>
            <person name="Fortman J."/>
            <person name="Woyke T."/>
        </authorList>
    </citation>
    <scope>NUCLEOTIDE SEQUENCE [LARGE SCALE GENOMIC DNA]</scope>
    <source>
        <strain evidence="7">Tu 4113</strain>
    </source>
</reference>
<evidence type="ECO:0000256" key="5">
    <source>
        <dbReference type="SAM" id="MobiDB-lite"/>
    </source>
</evidence>
<proteinExistence type="predicted"/>